<accession>A0A552X0L5</accession>
<feature type="signal peptide" evidence="1">
    <location>
        <begin position="1"/>
        <end position="20"/>
    </location>
</feature>
<dbReference type="Pfam" id="PF11101">
    <property type="entry name" value="DUF2884"/>
    <property type="match status" value="1"/>
</dbReference>
<feature type="chain" id="PRO_5022016115" evidence="1">
    <location>
        <begin position="21"/>
        <end position="270"/>
    </location>
</feature>
<comment type="caution">
    <text evidence="2">The sequence shown here is derived from an EMBL/GenBank/DDBJ whole genome shotgun (WGS) entry which is preliminary data.</text>
</comment>
<evidence type="ECO:0000313" key="3">
    <source>
        <dbReference type="Proteomes" id="UP000320359"/>
    </source>
</evidence>
<proteinExistence type="predicted"/>
<dbReference type="InterPro" id="IPR021307">
    <property type="entry name" value="DUF2884"/>
</dbReference>
<evidence type="ECO:0000313" key="2">
    <source>
        <dbReference type="EMBL" id="TRW48123.1"/>
    </source>
</evidence>
<organism evidence="2 3">
    <name type="scientific">Aliidiomarina halalkaliphila</name>
    <dbReference type="NCBI Taxonomy" id="2593535"/>
    <lineage>
        <taxon>Bacteria</taxon>
        <taxon>Pseudomonadati</taxon>
        <taxon>Pseudomonadota</taxon>
        <taxon>Gammaproteobacteria</taxon>
        <taxon>Alteromonadales</taxon>
        <taxon>Idiomarinaceae</taxon>
        <taxon>Aliidiomarina</taxon>
    </lineage>
</organism>
<name>A0A552X0L5_9GAMM</name>
<dbReference type="RefSeq" id="WP_143236445.1">
    <property type="nucleotide sequence ID" value="NZ_VJWL01000004.1"/>
</dbReference>
<keyword evidence="1" id="KW-0732">Signal</keyword>
<dbReference type="AlphaFoldDB" id="A0A552X0L5"/>
<sequence>MITSLILSASIALASATPAAAPAQSVTDPVRGEFYKQQCNFKFDQDIRASYQELVVFDHTGEKVRITANGDLYLEGAAVDVNSETRGLLISYKNGVTDQAVFVADVMDEALEMTSFALTTTFGEMFGPDHKIVRRVDALRDRLRDDFNTIAYRDDQVYVVQGSQLDAFGDRLSSTLEDELESIITESMGSMMMMIGRMMLSGSGSFEDRMNQFEERMENMAEVLEHSMEAKGKALEQKGEAMCHELQKLSATEAQIAAQVPEFDAYRILH</sequence>
<dbReference type="OrthoDB" id="6397557at2"/>
<evidence type="ECO:0000256" key="1">
    <source>
        <dbReference type="SAM" id="SignalP"/>
    </source>
</evidence>
<dbReference type="Proteomes" id="UP000320359">
    <property type="component" value="Unassembled WGS sequence"/>
</dbReference>
<protein>
    <submittedName>
        <fullName evidence="2">DUF2884 family protein</fullName>
    </submittedName>
</protein>
<dbReference type="EMBL" id="VJWL01000004">
    <property type="protein sequence ID" value="TRW48123.1"/>
    <property type="molecule type" value="Genomic_DNA"/>
</dbReference>
<gene>
    <name evidence="2" type="ORF">FM042_10730</name>
</gene>
<keyword evidence="3" id="KW-1185">Reference proteome</keyword>
<reference evidence="2 3" key="1">
    <citation type="submission" date="2019-07" db="EMBL/GenBank/DDBJ databases">
        <authorList>
            <person name="Yang M."/>
            <person name="Zhao D."/>
            <person name="Xiang H."/>
        </authorList>
    </citation>
    <scope>NUCLEOTIDE SEQUENCE [LARGE SCALE GENOMIC DNA]</scope>
    <source>
        <strain evidence="2 3">IM1326</strain>
    </source>
</reference>